<evidence type="ECO:0000259" key="2">
    <source>
        <dbReference type="Pfam" id="PF03551"/>
    </source>
</evidence>
<organism evidence="4 5">
    <name type="scientific">Dictyobacter kobayashii</name>
    <dbReference type="NCBI Taxonomy" id="2014872"/>
    <lineage>
        <taxon>Bacteria</taxon>
        <taxon>Bacillati</taxon>
        <taxon>Chloroflexota</taxon>
        <taxon>Ktedonobacteria</taxon>
        <taxon>Ktedonobacterales</taxon>
        <taxon>Dictyobacteraceae</taxon>
        <taxon>Dictyobacter</taxon>
    </lineage>
</organism>
<keyword evidence="1" id="KW-0175">Coiled coil</keyword>
<dbReference type="Proteomes" id="UP000287188">
    <property type="component" value="Unassembled WGS sequence"/>
</dbReference>
<protein>
    <submittedName>
        <fullName evidence="4">PadR family transcriptional regulator</fullName>
    </submittedName>
</protein>
<feature type="coiled-coil region" evidence="1">
    <location>
        <begin position="133"/>
        <end position="160"/>
    </location>
</feature>
<keyword evidence="5" id="KW-1185">Reference proteome</keyword>
<reference evidence="5" key="1">
    <citation type="submission" date="2018-12" db="EMBL/GenBank/DDBJ databases">
        <title>Tengunoibacter tsumagoiensis gen. nov., sp. nov., Dictyobacter kobayashii sp. nov., D. alpinus sp. nov., and D. joshuensis sp. nov. and description of Dictyobacteraceae fam. nov. within the order Ktedonobacterales isolated from Tengu-no-mugimeshi.</title>
        <authorList>
            <person name="Wang C.M."/>
            <person name="Zheng Y."/>
            <person name="Sakai Y."/>
            <person name="Toyoda A."/>
            <person name="Minakuchi Y."/>
            <person name="Abe K."/>
            <person name="Yokota A."/>
            <person name="Yabe S."/>
        </authorList>
    </citation>
    <scope>NUCLEOTIDE SEQUENCE [LARGE SCALE GENOMIC DNA]</scope>
    <source>
        <strain evidence="5">Uno11</strain>
    </source>
</reference>
<dbReference type="InterPro" id="IPR005149">
    <property type="entry name" value="Tscrpt_reg_PadR_N"/>
</dbReference>
<dbReference type="InterPro" id="IPR018309">
    <property type="entry name" value="Tscrpt_reg_PadR_C"/>
</dbReference>
<sequence>MLCFVGEDMYKPLMLLGLLAERPMYGQQIREVIELHHDAFSQFIKKPTMYYHLDRLVSEGLLEVRSEVVEAPGPGLAYQDVALREREVYYLTDAGRQRFAFLLREALQSYEPGPSVIDAAIFFLDQLAPQEAVSLLQARRERLIRERAQVTEQIAAMGEQDRAHLIVNDHTCTSLDAEIGWLERTIARLSLPRTVRPEL</sequence>
<evidence type="ECO:0000259" key="3">
    <source>
        <dbReference type="Pfam" id="PF10400"/>
    </source>
</evidence>
<name>A0A402AXM2_9CHLR</name>
<proteinExistence type="predicted"/>
<dbReference type="InterPro" id="IPR052509">
    <property type="entry name" value="Metal_resp_DNA-bind_regulator"/>
</dbReference>
<feature type="domain" description="Transcription regulator PadR C-terminal" evidence="3">
    <location>
        <begin position="121"/>
        <end position="189"/>
    </location>
</feature>
<dbReference type="PANTHER" id="PTHR33169">
    <property type="entry name" value="PADR-FAMILY TRANSCRIPTIONAL REGULATOR"/>
    <property type="match status" value="1"/>
</dbReference>
<feature type="domain" description="Transcription regulator PadR N-terminal" evidence="2">
    <location>
        <begin position="15"/>
        <end position="99"/>
    </location>
</feature>
<dbReference type="InterPro" id="IPR036388">
    <property type="entry name" value="WH-like_DNA-bd_sf"/>
</dbReference>
<dbReference type="Pfam" id="PF10400">
    <property type="entry name" value="Vir_act_alpha_C"/>
    <property type="match status" value="1"/>
</dbReference>
<comment type="caution">
    <text evidence="4">The sequence shown here is derived from an EMBL/GenBank/DDBJ whole genome shotgun (WGS) entry which is preliminary data.</text>
</comment>
<dbReference type="InterPro" id="IPR036390">
    <property type="entry name" value="WH_DNA-bd_sf"/>
</dbReference>
<dbReference type="EMBL" id="BIFS01000002">
    <property type="protein sequence ID" value="GCE23890.1"/>
    <property type="molecule type" value="Genomic_DNA"/>
</dbReference>
<dbReference type="Gene3D" id="1.10.10.10">
    <property type="entry name" value="Winged helix-like DNA-binding domain superfamily/Winged helix DNA-binding domain"/>
    <property type="match status" value="1"/>
</dbReference>
<gene>
    <name evidence="4" type="ORF">KDK_76900</name>
</gene>
<dbReference type="Pfam" id="PF03551">
    <property type="entry name" value="PadR"/>
    <property type="match status" value="1"/>
</dbReference>
<accession>A0A402AXM2</accession>
<dbReference type="AlphaFoldDB" id="A0A402AXM2"/>
<evidence type="ECO:0000256" key="1">
    <source>
        <dbReference type="SAM" id="Coils"/>
    </source>
</evidence>
<evidence type="ECO:0000313" key="5">
    <source>
        <dbReference type="Proteomes" id="UP000287188"/>
    </source>
</evidence>
<dbReference type="SUPFAM" id="SSF46785">
    <property type="entry name" value="Winged helix' DNA-binding domain"/>
    <property type="match status" value="1"/>
</dbReference>
<dbReference type="PANTHER" id="PTHR33169:SF14">
    <property type="entry name" value="TRANSCRIPTIONAL REGULATOR RV3488"/>
    <property type="match status" value="1"/>
</dbReference>
<evidence type="ECO:0000313" key="4">
    <source>
        <dbReference type="EMBL" id="GCE23890.1"/>
    </source>
</evidence>